<sequence>MKKKYIYGIVAVSISLMSCNDFLDKEPLDRFTDSPAYWSNRDNVENQCNKLYENYSGYGNGGGGGWYYFKSLSDDQASGTFTDWANVNVPAASENWKLPFTEIRRIGYILHGLKISSLDEATKKYYEGVARLNRAWQYYQLVRMYGDVQWIDEVIDPAKEEELYGERLDRDIVMDKVLEDLNFACENITGTNKAFWNKGLAYAMKADITLFEGTFCKYRTVAENGKAPDNARTQKYLQECVKACEEIMKMNYSLSKTYKEIYNSISLKENPEMIFIKAYAVEVFMHSTIDYTSSSSNQSGITKDAFEAFLFKDGKPLATTSENKNDAGELMTVDAGVDAQGKPLTAHYINIRKLLDVRDARLGALLDPIVYFKNWGWQRGEGAATMTSSTGYGIGKFDNLTMSVNDRQNVGRNYTDAPLFWLSVVYLNYAEAKAELGTIDQNDLDKTVNKLQARAGLPPMSLTPEADPANNMGVSNLLWEIRRCRRCELMIDNWVRYWDLIRWHQLDKLDSKKYPDILKGANIKAAIEYANANPSDTDKRIDISLVDGTYIDASADKTRIFEARQYLYPIPSGQLTLNKNLKQNKGWEK</sequence>
<dbReference type="GeneID" id="99754801"/>
<evidence type="ECO:0000256" key="1">
    <source>
        <dbReference type="ARBA" id="ARBA00004442"/>
    </source>
</evidence>
<comment type="subcellular location">
    <subcellularLocation>
        <location evidence="1">Cell outer membrane</location>
    </subcellularLocation>
</comment>
<dbReference type="AlphaFoldDB" id="A0A5D3FPI4"/>
<comment type="similarity">
    <text evidence="2">Belongs to the SusD family.</text>
</comment>
<dbReference type="Proteomes" id="UP000324383">
    <property type="component" value="Unassembled WGS sequence"/>
</dbReference>
<dbReference type="PROSITE" id="PS51257">
    <property type="entry name" value="PROKAR_LIPOPROTEIN"/>
    <property type="match status" value="1"/>
</dbReference>
<dbReference type="EMBL" id="VKLW01000013">
    <property type="protein sequence ID" value="TYK33694.1"/>
    <property type="molecule type" value="Genomic_DNA"/>
</dbReference>
<reference evidence="7 8" key="1">
    <citation type="submission" date="2019-07" db="EMBL/GenBank/DDBJ databases">
        <title>Draft Genome Sequences of Bacteroides pyogenes Strains Isolated from the Uterus Holstein Dairy Cows with Metritis.</title>
        <authorList>
            <person name="Cunha F."/>
            <person name="Galvao K.N."/>
            <person name="Jeon S.J."/>
            <person name="Jeong K.C."/>
        </authorList>
    </citation>
    <scope>NUCLEOTIDE SEQUENCE [LARGE SCALE GENOMIC DNA]</scope>
    <source>
        <strain evidence="7 8">KG-31</strain>
    </source>
</reference>
<evidence type="ECO:0000313" key="7">
    <source>
        <dbReference type="EMBL" id="TYK33694.1"/>
    </source>
</evidence>
<evidence type="ECO:0000256" key="5">
    <source>
        <dbReference type="ARBA" id="ARBA00023237"/>
    </source>
</evidence>
<proteinExistence type="inferred from homology"/>
<dbReference type="SUPFAM" id="SSF48452">
    <property type="entry name" value="TPR-like"/>
    <property type="match status" value="1"/>
</dbReference>
<evidence type="ECO:0000256" key="4">
    <source>
        <dbReference type="ARBA" id="ARBA00023136"/>
    </source>
</evidence>
<accession>A0A5D3FPI4</accession>
<keyword evidence="3" id="KW-0732">Signal</keyword>
<dbReference type="RefSeq" id="WP_148726983.1">
    <property type="nucleotide sequence ID" value="NZ_CP184347.1"/>
</dbReference>
<evidence type="ECO:0000259" key="6">
    <source>
        <dbReference type="Pfam" id="PF07980"/>
    </source>
</evidence>
<dbReference type="InterPro" id="IPR012944">
    <property type="entry name" value="SusD_RagB_dom"/>
</dbReference>
<feature type="domain" description="RagB/SusD" evidence="6">
    <location>
        <begin position="289"/>
        <end position="587"/>
    </location>
</feature>
<name>A0A5D3FPI4_9BACE</name>
<evidence type="ECO:0000256" key="3">
    <source>
        <dbReference type="ARBA" id="ARBA00022729"/>
    </source>
</evidence>
<keyword evidence="8" id="KW-1185">Reference proteome</keyword>
<dbReference type="Gene3D" id="1.25.40.390">
    <property type="match status" value="1"/>
</dbReference>
<dbReference type="GO" id="GO:0009279">
    <property type="term" value="C:cell outer membrane"/>
    <property type="evidence" value="ECO:0007669"/>
    <property type="project" value="UniProtKB-SubCell"/>
</dbReference>
<comment type="caution">
    <text evidence="7">The sequence shown here is derived from an EMBL/GenBank/DDBJ whole genome shotgun (WGS) entry which is preliminary data.</text>
</comment>
<dbReference type="InterPro" id="IPR011990">
    <property type="entry name" value="TPR-like_helical_dom_sf"/>
</dbReference>
<gene>
    <name evidence="7" type="ORF">FNJ60_07160</name>
</gene>
<protein>
    <submittedName>
        <fullName evidence="7">RagB/SusD family nutrient uptake outer membrane protein</fullName>
    </submittedName>
</protein>
<organism evidence="7 8">
    <name type="scientific">Bacteroides pyogenes</name>
    <dbReference type="NCBI Taxonomy" id="310300"/>
    <lineage>
        <taxon>Bacteria</taxon>
        <taxon>Pseudomonadati</taxon>
        <taxon>Bacteroidota</taxon>
        <taxon>Bacteroidia</taxon>
        <taxon>Bacteroidales</taxon>
        <taxon>Bacteroidaceae</taxon>
        <taxon>Bacteroides</taxon>
    </lineage>
</organism>
<evidence type="ECO:0000256" key="2">
    <source>
        <dbReference type="ARBA" id="ARBA00006275"/>
    </source>
</evidence>
<dbReference type="Pfam" id="PF07980">
    <property type="entry name" value="SusD_RagB"/>
    <property type="match status" value="1"/>
</dbReference>
<keyword evidence="4" id="KW-0472">Membrane</keyword>
<evidence type="ECO:0000313" key="8">
    <source>
        <dbReference type="Proteomes" id="UP000324383"/>
    </source>
</evidence>
<keyword evidence="5" id="KW-0998">Cell outer membrane</keyword>